<dbReference type="Proteomes" id="UP000472372">
    <property type="component" value="Chromosome 12"/>
</dbReference>
<dbReference type="SUPFAM" id="SSF57850">
    <property type="entry name" value="RING/U-box"/>
    <property type="match status" value="1"/>
</dbReference>
<dbReference type="SMART" id="SM00744">
    <property type="entry name" value="RINGv"/>
    <property type="match status" value="1"/>
</dbReference>
<accession>A0A6S6WH37</accession>
<dbReference type="AlphaFoldDB" id="A0A6S6WH37"/>
<dbReference type="GO" id="GO:0016874">
    <property type="term" value="F:ligase activity"/>
    <property type="evidence" value="ECO:0007669"/>
    <property type="project" value="UniProtKB-KW"/>
</dbReference>
<keyword evidence="1" id="KW-0479">Metal-binding</keyword>
<dbReference type="InterPro" id="IPR001841">
    <property type="entry name" value="Znf_RING"/>
</dbReference>
<evidence type="ECO:0000256" key="3">
    <source>
        <dbReference type="ARBA" id="ARBA00022833"/>
    </source>
</evidence>
<dbReference type="InterPro" id="IPR011016">
    <property type="entry name" value="Znf_RING-CH"/>
</dbReference>
<dbReference type="EMBL" id="HG992988">
    <property type="protein sequence ID" value="CAE7220116.1"/>
    <property type="molecule type" value="Genomic_DNA"/>
</dbReference>
<sequence>MSTGTEADGRTSNAKSGTVVVAIIVPSVLIIVLIVLIFINRRRGFIIPRLIHNESTIKEESWQSRQNELDSHINSQNFSDWLANQKEKNAALPQMADPICAICLDDFADDAQIRGLKCSHAFHSHCLDEWFTKYNEYCPLCHGPIIPGSRAARRRTRERLDPTIPMILMV</sequence>
<dbReference type="GO" id="GO:0008270">
    <property type="term" value="F:zinc ion binding"/>
    <property type="evidence" value="ECO:0007669"/>
    <property type="project" value="UniProtKB-KW"/>
</dbReference>
<dbReference type="InterPro" id="IPR013083">
    <property type="entry name" value="Znf_RING/FYVE/PHD"/>
</dbReference>
<dbReference type="Pfam" id="PF13639">
    <property type="entry name" value="zf-RING_2"/>
    <property type="match status" value="1"/>
</dbReference>
<reference evidence="4" key="1">
    <citation type="submission" date="2021-02" db="EMBL/GenBank/DDBJ databases">
        <authorList>
            <person name="Syme A R."/>
            <person name="Syme A R."/>
            <person name="Moolhuijzen P."/>
        </authorList>
    </citation>
    <scope>NUCLEOTIDE SEQUENCE</scope>
    <source>
        <strain evidence="4">W1-1</strain>
    </source>
</reference>
<name>A0A6S6WH37_9PLEO</name>
<dbReference type="SMART" id="SM00184">
    <property type="entry name" value="RING"/>
    <property type="match status" value="1"/>
</dbReference>
<gene>
    <name evidence="4" type="ORF">PTTW11_11272</name>
</gene>
<evidence type="ECO:0000256" key="2">
    <source>
        <dbReference type="ARBA" id="ARBA00022771"/>
    </source>
</evidence>
<dbReference type="PROSITE" id="PS50089">
    <property type="entry name" value="ZF_RING_2"/>
    <property type="match status" value="1"/>
</dbReference>
<protein>
    <submittedName>
        <fullName evidence="4">RING-finger-containing ubiquitin ligase</fullName>
    </submittedName>
</protein>
<keyword evidence="3" id="KW-0862">Zinc</keyword>
<evidence type="ECO:0000256" key="1">
    <source>
        <dbReference type="ARBA" id="ARBA00022723"/>
    </source>
</evidence>
<proteinExistence type="predicted"/>
<dbReference type="Gene3D" id="3.30.40.10">
    <property type="entry name" value="Zinc/RING finger domain, C3HC4 (zinc finger)"/>
    <property type="match status" value="1"/>
</dbReference>
<dbReference type="PANTHER" id="PTHR47662">
    <property type="entry name" value="RING-TYPE DOMAIN-CONTAINING PROTEIN"/>
    <property type="match status" value="1"/>
</dbReference>
<evidence type="ECO:0000313" key="5">
    <source>
        <dbReference type="Proteomes" id="UP000472372"/>
    </source>
</evidence>
<organism evidence="4 5">
    <name type="scientific">Pyrenophora teres f. teres</name>
    <dbReference type="NCBI Taxonomy" id="97479"/>
    <lineage>
        <taxon>Eukaryota</taxon>
        <taxon>Fungi</taxon>
        <taxon>Dikarya</taxon>
        <taxon>Ascomycota</taxon>
        <taxon>Pezizomycotina</taxon>
        <taxon>Dothideomycetes</taxon>
        <taxon>Pleosporomycetidae</taxon>
        <taxon>Pleosporales</taxon>
        <taxon>Pleosporineae</taxon>
        <taxon>Pleosporaceae</taxon>
        <taxon>Pyrenophora</taxon>
    </lineage>
</organism>
<dbReference type="PANTHER" id="PTHR47662:SF1">
    <property type="entry name" value="RING-TYPE DOMAIN-CONTAINING PROTEIN"/>
    <property type="match status" value="1"/>
</dbReference>
<keyword evidence="4" id="KW-0436">Ligase</keyword>
<keyword evidence="2" id="KW-0863">Zinc-finger</keyword>
<evidence type="ECO:0000313" key="4">
    <source>
        <dbReference type="EMBL" id="CAE7220116.1"/>
    </source>
</evidence>